<dbReference type="PANTHER" id="PTHR13814:SF12">
    <property type="entry name" value="KININOGEN-1"/>
    <property type="match status" value="1"/>
</dbReference>
<feature type="region of interest" description="Disordered" evidence="11">
    <location>
        <begin position="381"/>
        <end position="511"/>
    </location>
</feature>
<feature type="chain" id="PRO_5041686233" evidence="12">
    <location>
        <begin position="17"/>
        <end position="564"/>
    </location>
</feature>
<evidence type="ECO:0000256" key="7">
    <source>
        <dbReference type="ARBA" id="ARBA00022737"/>
    </source>
</evidence>
<keyword evidence="6 12" id="KW-0732">Signal</keyword>
<gene>
    <name evidence="15" type="primary">KNG1</name>
</gene>
<feature type="compositionally biased region" description="Basic and acidic residues" evidence="11">
    <location>
        <begin position="422"/>
        <end position="455"/>
    </location>
</feature>
<feature type="domain" description="Cystatin kininogen-type" evidence="13">
    <location>
        <begin position="151"/>
        <end position="254"/>
    </location>
</feature>
<evidence type="ECO:0000256" key="11">
    <source>
        <dbReference type="SAM" id="MobiDB-lite"/>
    </source>
</evidence>
<proteinExistence type="predicted"/>
<dbReference type="InterPro" id="IPR050735">
    <property type="entry name" value="Kininogen_Fetuin_HRG"/>
</dbReference>
<dbReference type="PROSITE" id="PS51647">
    <property type="entry name" value="CYSTATIN_KININOGEN"/>
    <property type="match status" value="3"/>
</dbReference>
<dbReference type="Gene3D" id="3.10.450.10">
    <property type="match status" value="3"/>
</dbReference>
<dbReference type="GO" id="GO:0004869">
    <property type="term" value="F:cysteine-type endopeptidase inhibitor activity"/>
    <property type="evidence" value="ECO:0007669"/>
    <property type="project" value="UniProtKB-KW"/>
</dbReference>
<dbReference type="InterPro" id="IPR018073">
    <property type="entry name" value="Prot_inh_cystat_CS"/>
</dbReference>
<evidence type="ECO:0000256" key="9">
    <source>
        <dbReference type="ARBA" id="ARBA00023157"/>
    </source>
</evidence>
<dbReference type="GO" id="GO:0042311">
    <property type="term" value="P:vasodilation"/>
    <property type="evidence" value="ECO:0007669"/>
    <property type="project" value="UniProtKB-KW"/>
</dbReference>
<evidence type="ECO:0000313" key="15">
    <source>
        <dbReference type="RefSeq" id="XP_054840240.1"/>
    </source>
</evidence>
<sequence>MEFFILLVLSFYSCQATPLPTQEVDCNDPKVFKAVDLALQKFNGERTQGNQFALVVVTEARRTAGPRTSFFADVKYKLRETICAVGGGIPWQNCKFKDLLEAGSGECDAHIYIDDLLNFSNVSQDCRIIPAEGKVTASHASCTGCWTPIANNSLDILPFVRHTIRQFNNQNNHPALFEVLEIIQAHRQVVAGWNYAYEYLIKETNCSRDEFPDLTPACKRIPEAREGRCKALVHINISNHLQFAVQECELEAPRSCPGCPEPLATDSPELEKPLRAALEKYNAESNDAAYYKVEGILAATSQVVAGIKYKIIFIVVKTNCSKDDNLQKPNEDCSPEDGKRLKCIASIYVIPWESKIFPNVTCEQEQHRTIATFAAWPPGMTPFRSFQSLPPEESKQTTGKQKSHFRGSRRGMGIGPLSASGHKQEQTKENSSEESHEGVKKQEETSREPVARILEDQPSTAKSCLQEEVPNKDGAGLPAPFPQQDNARESSDFSVSDLLPEPDIPKCPGKPWKPITVLPTTPPEIVFCPGADGDHHEATSPPNTNDFNLADALLPLLNIGDGAQ</sequence>
<keyword evidence="8" id="KW-0838">Vasoactive</keyword>
<evidence type="ECO:0000256" key="12">
    <source>
        <dbReference type="SAM" id="SignalP"/>
    </source>
</evidence>
<evidence type="ECO:0000256" key="4">
    <source>
        <dbReference type="ARBA" id="ARBA00022690"/>
    </source>
</evidence>
<dbReference type="GO" id="GO:0030195">
    <property type="term" value="P:negative regulation of blood coagulation"/>
    <property type="evidence" value="ECO:0007669"/>
    <property type="project" value="TreeGrafter"/>
</dbReference>
<dbReference type="GO" id="GO:0007204">
    <property type="term" value="P:positive regulation of cytosolic calcium ion concentration"/>
    <property type="evidence" value="ECO:0007669"/>
    <property type="project" value="TreeGrafter"/>
</dbReference>
<name>A0AA97JLR4_EUBMA</name>
<keyword evidence="2" id="KW-0840">Vasodilator</keyword>
<keyword evidence="5" id="KW-0789">Thiol protease inhibitor</keyword>
<evidence type="ECO:0000256" key="8">
    <source>
        <dbReference type="ARBA" id="ARBA00022858"/>
    </source>
</evidence>
<dbReference type="FunFam" id="3.10.450.10:FF:000002">
    <property type="entry name" value="Kininogen 1"/>
    <property type="match status" value="2"/>
</dbReference>
<organism evidence="14 15">
    <name type="scientific">Eublepharis macularius</name>
    <name type="common">Leopard gecko</name>
    <name type="synonym">Cyrtodactylus macularius</name>
    <dbReference type="NCBI Taxonomy" id="481883"/>
    <lineage>
        <taxon>Eukaryota</taxon>
        <taxon>Metazoa</taxon>
        <taxon>Chordata</taxon>
        <taxon>Craniata</taxon>
        <taxon>Vertebrata</taxon>
        <taxon>Euteleostomi</taxon>
        <taxon>Lepidosauria</taxon>
        <taxon>Squamata</taxon>
        <taxon>Bifurcata</taxon>
        <taxon>Gekkota</taxon>
        <taxon>Eublepharidae</taxon>
        <taxon>Eublepharinae</taxon>
        <taxon>Eublepharis</taxon>
    </lineage>
</organism>
<dbReference type="InterPro" id="IPR027358">
    <property type="entry name" value="Kininogen-type_cystatin_dom"/>
</dbReference>
<reference evidence="15" key="1">
    <citation type="submission" date="2025-08" db="UniProtKB">
        <authorList>
            <consortium name="RefSeq"/>
        </authorList>
    </citation>
    <scope>IDENTIFICATION</scope>
    <source>
        <tissue evidence="15">Blood</tissue>
    </source>
</reference>
<evidence type="ECO:0000259" key="13">
    <source>
        <dbReference type="PROSITE" id="PS51647"/>
    </source>
</evidence>
<protein>
    <submittedName>
        <fullName evidence="15">Kininogen-1</fullName>
    </submittedName>
</protein>
<dbReference type="CDD" id="cd00042">
    <property type="entry name" value="CY"/>
    <property type="match status" value="3"/>
</dbReference>
<dbReference type="InterPro" id="IPR000010">
    <property type="entry name" value="Cystatin_dom"/>
</dbReference>
<dbReference type="Pfam" id="PF00031">
    <property type="entry name" value="Cystatin"/>
    <property type="match status" value="3"/>
</dbReference>
<dbReference type="InterPro" id="IPR046350">
    <property type="entry name" value="Cystatin_sf"/>
</dbReference>
<comment type="subcellular location">
    <subcellularLocation>
        <location evidence="1">Secreted</location>
        <location evidence="1">Extracellular space</location>
    </subcellularLocation>
</comment>
<feature type="signal peptide" evidence="12">
    <location>
        <begin position="1"/>
        <end position="16"/>
    </location>
</feature>
<dbReference type="GeneID" id="129332944"/>
<dbReference type="SMART" id="SM00043">
    <property type="entry name" value="CY"/>
    <property type="match status" value="3"/>
</dbReference>
<dbReference type="PROSITE" id="PS00287">
    <property type="entry name" value="CYSTATIN"/>
    <property type="match status" value="1"/>
</dbReference>
<keyword evidence="14" id="KW-1185">Reference proteome</keyword>
<evidence type="ECO:0000313" key="14">
    <source>
        <dbReference type="Proteomes" id="UP001190640"/>
    </source>
</evidence>
<dbReference type="Proteomes" id="UP001190640">
    <property type="component" value="Chromosome 6"/>
</dbReference>
<keyword evidence="4" id="KW-0646">Protease inhibitor</keyword>
<dbReference type="CTD" id="3827"/>
<keyword evidence="9" id="KW-1015">Disulfide bond</keyword>
<evidence type="ECO:0000256" key="2">
    <source>
        <dbReference type="ARBA" id="ARBA00022429"/>
    </source>
</evidence>
<dbReference type="GO" id="GO:0072562">
    <property type="term" value="C:blood microparticle"/>
    <property type="evidence" value="ECO:0007669"/>
    <property type="project" value="TreeGrafter"/>
</dbReference>
<dbReference type="AlphaFoldDB" id="A0AA97JLR4"/>
<evidence type="ECO:0000256" key="3">
    <source>
        <dbReference type="ARBA" id="ARBA00022525"/>
    </source>
</evidence>
<dbReference type="SUPFAM" id="SSF54403">
    <property type="entry name" value="Cystatin/monellin"/>
    <property type="match status" value="3"/>
</dbReference>
<feature type="domain" description="Cystatin kininogen-type" evidence="13">
    <location>
        <begin position="26"/>
        <end position="132"/>
    </location>
</feature>
<evidence type="ECO:0000256" key="10">
    <source>
        <dbReference type="ARBA" id="ARBA00023180"/>
    </source>
</evidence>
<keyword evidence="10" id="KW-0325">Glycoprotein</keyword>
<feature type="domain" description="Cystatin kininogen-type" evidence="13">
    <location>
        <begin position="265"/>
        <end position="368"/>
    </location>
</feature>
<evidence type="ECO:0000256" key="5">
    <source>
        <dbReference type="ARBA" id="ARBA00022704"/>
    </source>
</evidence>
<evidence type="ECO:0000256" key="1">
    <source>
        <dbReference type="ARBA" id="ARBA00004239"/>
    </source>
</evidence>
<keyword evidence="7" id="KW-0677">Repeat</keyword>
<evidence type="ECO:0000256" key="6">
    <source>
        <dbReference type="ARBA" id="ARBA00022729"/>
    </source>
</evidence>
<dbReference type="PANTHER" id="PTHR13814">
    <property type="entry name" value="FETUIN"/>
    <property type="match status" value="1"/>
</dbReference>
<dbReference type="RefSeq" id="XP_054840240.1">
    <property type="nucleotide sequence ID" value="XM_054984265.1"/>
</dbReference>
<keyword evidence="3" id="KW-0964">Secreted</keyword>
<dbReference type="KEGG" id="emc:129332944"/>
<accession>A0AA97JLR4</accession>